<accession>A0A8S3IQ43</accession>
<proteinExistence type="predicted"/>
<dbReference type="EMBL" id="CAJOBI010335146">
    <property type="protein sequence ID" value="CAF5204708.1"/>
    <property type="molecule type" value="Genomic_DNA"/>
</dbReference>
<sequence length="76" mass="9104">VSFRYHAQVIKEWRSVNQLIRVINKKDIQINHNHLNDHNLLVRSDIEQQYSLNCDNSYHSTSQNQENILPEIHIIK</sequence>
<dbReference type="Proteomes" id="UP000676336">
    <property type="component" value="Unassembled WGS sequence"/>
</dbReference>
<evidence type="ECO:0000313" key="1">
    <source>
        <dbReference type="EMBL" id="CAF5204708.1"/>
    </source>
</evidence>
<comment type="caution">
    <text evidence="1">The sequence shown here is derived from an EMBL/GenBank/DDBJ whole genome shotgun (WGS) entry which is preliminary data.</text>
</comment>
<feature type="non-terminal residue" evidence="1">
    <location>
        <position position="1"/>
    </location>
</feature>
<dbReference type="AlphaFoldDB" id="A0A8S3IQ43"/>
<protein>
    <submittedName>
        <fullName evidence="1">Uncharacterized protein</fullName>
    </submittedName>
</protein>
<organism evidence="1 2">
    <name type="scientific">Rotaria magnacalcarata</name>
    <dbReference type="NCBI Taxonomy" id="392030"/>
    <lineage>
        <taxon>Eukaryota</taxon>
        <taxon>Metazoa</taxon>
        <taxon>Spiralia</taxon>
        <taxon>Gnathifera</taxon>
        <taxon>Rotifera</taxon>
        <taxon>Eurotatoria</taxon>
        <taxon>Bdelloidea</taxon>
        <taxon>Philodinida</taxon>
        <taxon>Philodinidae</taxon>
        <taxon>Rotaria</taxon>
    </lineage>
</organism>
<name>A0A8S3IQ43_9BILA</name>
<gene>
    <name evidence="1" type="ORF">SMN809_LOCUS76551</name>
</gene>
<reference evidence="1" key="1">
    <citation type="submission" date="2021-02" db="EMBL/GenBank/DDBJ databases">
        <authorList>
            <person name="Nowell W R."/>
        </authorList>
    </citation>
    <scope>NUCLEOTIDE SEQUENCE</scope>
</reference>
<evidence type="ECO:0000313" key="2">
    <source>
        <dbReference type="Proteomes" id="UP000676336"/>
    </source>
</evidence>